<dbReference type="PANTHER" id="PTHR45947">
    <property type="entry name" value="SULFOQUINOVOSYL TRANSFERASE SQD2"/>
    <property type="match status" value="1"/>
</dbReference>
<evidence type="ECO:0000313" key="4">
    <source>
        <dbReference type="Proteomes" id="UP001138661"/>
    </source>
</evidence>
<feature type="domain" description="Glycosyltransferase subfamily 4-like N-terminal" evidence="2">
    <location>
        <begin position="114"/>
        <end position="218"/>
    </location>
</feature>
<dbReference type="CDD" id="cd03801">
    <property type="entry name" value="GT4_PimA-like"/>
    <property type="match status" value="1"/>
</dbReference>
<proteinExistence type="predicted"/>
<name>A0A9X1FZZ4_9RHOB</name>
<evidence type="ECO:0000259" key="2">
    <source>
        <dbReference type="Pfam" id="PF13439"/>
    </source>
</evidence>
<evidence type="ECO:0000313" key="3">
    <source>
        <dbReference type="EMBL" id="MBW4710796.1"/>
    </source>
</evidence>
<dbReference type="AlphaFoldDB" id="A0A9X1FZZ4"/>
<dbReference type="RefSeq" id="WP_219508008.1">
    <property type="nucleotide sequence ID" value="NZ_JAHXDN010000011.1"/>
</dbReference>
<dbReference type="Pfam" id="PF13439">
    <property type="entry name" value="Glyco_transf_4"/>
    <property type="match status" value="1"/>
</dbReference>
<feature type="domain" description="Glycosyl transferase family 1" evidence="1">
    <location>
        <begin position="231"/>
        <end position="386"/>
    </location>
</feature>
<dbReference type="Pfam" id="PF00534">
    <property type="entry name" value="Glycos_transf_1"/>
    <property type="match status" value="1"/>
</dbReference>
<dbReference type="EMBL" id="JAHXDN010000011">
    <property type="protein sequence ID" value="MBW4710796.1"/>
    <property type="molecule type" value="Genomic_DNA"/>
</dbReference>
<organism evidence="3 4">
    <name type="scientific">Roseobacter insulae</name>
    <dbReference type="NCBI Taxonomy" id="2859783"/>
    <lineage>
        <taxon>Bacteria</taxon>
        <taxon>Pseudomonadati</taxon>
        <taxon>Pseudomonadota</taxon>
        <taxon>Alphaproteobacteria</taxon>
        <taxon>Rhodobacterales</taxon>
        <taxon>Roseobacteraceae</taxon>
        <taxon>Roseobacter</taxon>
    </lineage>
</organism>
<dbReference type="GO" id="GO:0016757">
    <property type="term" value="F:glycosyltransferase activity"/>
    <property type="evidence" value="ECO:0007669"/>
    <property type="project" value="InterPro"/>
</dbReference>
<comment type="caution">
    <text evidence="3">The sequence shown here is derived from an EMBL/GenBank/DDBJ whole genome shotgun (WGS) entry which is preliminary data.</text>
</comment>
<dbReference type="InterPro" id="IPR050194">
    <property type="entry name" value="Glycosyltransferase_grp1"/>
</dbReference>
<dbReference type="PANTHER" id="PTHR45947:SF15">
    <property type="entry name" value="TEICHURONIC ACID BIOSYNTHESIS GLYCOSYLTRANSFERASE TUAC-RELATED"/>
    <property type="match status" value="1"/>
</dbReference>
<keyword evidence="4" id="KW-1185">Reference proteome</keyword>
<dbReference type="InterPro" id="IPR028098">
    <property type="entry name" value="Glyco_trans_4-like_N"/>
</dbReference>
<reference evidence="3" key="1">
    <citation type="submission" date="2021-07" db="EMBL/GenBank/DDBJ databases">
        <title>Roseobacter insulae sp. nov., isolated from a tidal flat.</title>
        <authorList>
            <person name="Park S."/>
            <person name="Yoon J.-H."/>
        </authorList>
    </citation>
    <scope>NUCLEOTIDE SEQUENCE</scope>
    <source>
        <strain evidence="3">YSTF-M11</strain>
    </source>
</reference>
<protein>
    <submittedName>
        <fullName evidence="3">Glycosyltransferase family 4 protein</fullName>
    </submittedName>
</protein>
<dbReference type="Proteomes" id="UP001138661">
    <property type="component" value="Unassembled WGS sequence"/>
</dbReference>
<dbReference type="InterPro" id="IPR001296">
    <property type="entry name" value="Glyco_trans_1"/>
</dbReference>
<gene>
    <name evidence="3" type="ORF">KX928_23645</name>
</gene>
<accession>A0A9X1FZZ4</accession>
<sequence>MTHPALPRIAYLTGQYPEVSLTFILREVEALRALGMEVQTCSIRRTPPEQHPGRAEKAAAASTFHVLETLRNPLKFLAAQMYLLRQPGRYFRALRLALQTRAPGLRALVYQIIFFLEATVLAHHLKREKITHLHNHFVFGSATVAMLVSELTDIDYSFTLHGPADLFEPYRWRIDAKTARAKFVSTISHYARSQLMFFSDPSHWHKIRIIHCGVTPERYAQPAPALPERRADEIRLVFVGRLAPVKGLRVLLDAMHLLLPDLPQLHLVLVGDGPDRARLEETATPLGDAVTFTGYLSQDDVARAMQAADIFVLPSFAEGVPVVLMEAFASARPVIATQVAGVGELVEEGESGFLVPPGDVETLAARIRSLADDADLRQRMGARGRARVTEDFDIRIEAARLVRLFAEGPGDDIRPDPLAPARD</sequence>
<evidence type="ECO:0000259" key="1">
    <source>
        <dbReference type="Pfam" id="PF00534"/>
    </source>
</evidence>